<evidence type="ECO:0000256" key="7">
    <source>
        <dbReference type="ARBA" id="ARBA00023163"/>
    </source>
</evidence>
<feature type="compositionally biased region" description="Polar residues" evidence="9">
    <location>
        <begin position="418"/>
        <end position="430"/>
    </location>
</feature>
<reference evidence="10" key="1">
    <citation type="submission" date="2021-02" db="EMBL/GenBank/DDBJ databases">
        <authorList>
            <person name="Bekaert M."/>
        </authorList>
    </citation>
    <scope>NUCLEOTIDE SEQUENCE</scope>
    <source>
        <strain evidence="10">IoA-00</strain>
    </source>
</reference>
<gene>
    <name evidence="10" type="ORF">LSAA_13201</name>
</gene>
<protein>
    <submittedName>
        <fullName evidence="10">RUNX1T1</fullName>
    </submittedName>
</protein>
<dbReference type="PROSITE" id="PS50865">
    <property type="entry name" value="ZF_MYND_2"/>
    <property type="match status" value="1"/>
</dbReference>
<evidence type="ECO:0000256" key="4">
    <source>
        <dbReference type="ARBA" id="ARBA00022771"/>
    </source>
</evidence>
<feature type="compositionally biased region" description="Basic and acidic residues" evidence="9">
    <location>
        <begin position="522"/>
        <end position="539"/>
    </location>
</feature>
<dbReference type="Gene3D" id="1.20.120.1110">
    <property type="entry name" value="TAFH/NHR1 domain"/>
    <property type="match status" value="1"/>
</dbReference>
<keyword evidence="8" id="KW-0539">Nucleus</keyword>
<dbReference type="GO" id="GO:0008270">
    <property type="term" value="F:zinc ion binding"/>
    <property type="evidence" value="ECO:0007669"/>
    <property type="project" value="UniProtKB-KW"/>
</dbReference>
<dbReference type="InterPro" id="IPR002893">
    <property type="entry name" value="Znf_MYND"/>
</dbReference>
<evidence type="ECO:0000256" key="9">
    <source>
        <dbReference type="SAM" id="MobiDB-lite"/>
    </source>
</evidence>
<feature type="region of interest" description="Disordered" evidence="9">
    <location>
        <begin position="285"/>
        <end position="368"/>
    </location>
</feature>
<accession>A0A7R8HC02</accession>
<keyword evidence="5" id="KW-0862">Zinc</keyword>
<feature type="region of interest" description="Disordered" evidence="9">
    <location>
        <begin position="614"/>
        <end position="657"/>
    </location>
</feature>
<evidence type="ECO:0000256" key="2">
    <source>
        <dbReference type="ARBA" id="ARBA00022491"/>
    </source>
</evidence>
<dbReference type="GO" id="GO:0005634">
    <property type="term" value="C:nucleus"/>
    <property type="evidence" value="ECO:0007669"/>
    <property type="project" value="UniProtKB-SubCell"/>
</dbReference>
<feature type="compositionally biased region" description="Basic and acidic residues" evidence="9">
    <location>
        <begin position="633"/>
        <end position="657"/>
    </location>
</feature>
<dbReference type="OrthoDB" id="2951111at2759"/>
<feature type="region of interest" description="Disordered" evidence="9">
    <location>
        <begin position="418"/>
        <end position="457"/>
    </location>
</feature>
<dbReference type="SMART" id="SM00549">
    <property type="entry name" value="TAFH"/>
    <property type="match status" value="1"/>
</dbReference>
<dbReference type="InterPro" id="IPR014896">
    <property type="entry name" value="NHR2"/>
</dbReference>
<evidence type="ECO:0000256" key="8">
    <source>
        <dbReference type="ARBA" id="ARBA00023242"/>
    </source>
</evidence>
<dbReference type="AlphaFoldDB" id="A0A7R8HC02"/>
<dbReference type="PANTHER" id="PTHR10379:SF14">
    <property type="entry name" value="NERVY, ISOFORM D"/>
    <property type="match status" value="1"/>
</dbReference>
<evidence type="ECO:0000256" key="5">
    <source>
        <dbReference type="ARBA" id="ARBA00022833"/>
    </source>
</evidence>
<sequence length="657" mass="73449">MSNHNAPAIKRAIQDIEMGIKLIGCFCHLLNLVAHAERKNISDLDNLRKKVMYIKIRNTMPNNNSISGVGGKPSGQVSKNNPLPLKGIIKTEEPSSPSHLGNESPKNNDSASGNPFPSSKNKVDDREMLKNNEPLRIGLTKPTTAFHTRTSTPTATQRVSPRLGSPGLYNESFPLDLAEHRILYKIKRFLSTLVQFGTEINVETGDKVKELIFNLVASTISINEFHQVLQEVTNFPLRPFKWFPPKSLLQYIRSQPNLIFDLQGSQSSAEINDIFNSEANLYATNSGRKRRGSSSSSVDESNDLLSPLKRACKSGPSHRRQQHWVYPEQQQWRPTDGFSMHSMNNNGNLSTNNSNNSGNSNAGNSGASNTATIQSNNCEADDEWKNIYVMLNCILGMVEKTKRALSILQQRNITNNKPHQYSHSLSGMTRSNFSNSSLYNNSSNSSNGNPSVNNNNTMEVLGRYHPYYSQPVGDFLANTLRNTEDRVVEVRRRAEEAVNEVKRIALSELQRVVCFDERRPMESVVQEREDQNGEPKLDKDDADGSTSMSRSNCWNCGRSASETCSGCNQARYCSQFCQLKDWESHHRVCGLKTGLSNIMKQSSEEANIRTIITETEELGNGGSSPTNIPSKSVKNEKNRGDENESKKIEERKNNKSP</sequence>
<feature type="compositionally biased region" description="Polar residues" evidence="9">
    <location>
        <begin position="94"/>
        <end position="120"/>
    </location>
</feature>
<evidence type="ECO:0000313" key="11">
    <source>
        <dbReference type="Proteomes" id="UP000675881"/>
    </source>
</evidence>
<keyword evidence="11" id="KW-1185">Reference proteome</keyword>
<evidence type="ECO:0000256" key="6">
    <source>
        <dbReference type="ARBA" id="ARBA00023015"/>
    </source>
</evidence>
<feature type="compositionally biased region" description="Low complexity" evidence="9">
    <location>
        <begin position="344"/>
        <end position="368"/>
    </location>
</feature>
<dbReference type="GO" id="GO:0003714">
    <property type="term" value="F:transcription corepressor activity"/>
    <property type="evidence" value="ECO:0007669"/>
    <property type="project" value="InterPro"/>
</dbReference>
<dbReference type="Pfam" id="PF08788">
    <property type="entry name" value="NHR2"/>
    <property type="match status" value="1"/>
</dbReference>
<keyword evidence="2" id="KW-0678">Repressor</keyword>
<evidence type="ECO:0000256" key="3">
    <source>
        <dbReference type="ARBA" id="ARBA00022723"/>
    </source>
</evidence>
<dbReference type="Pfam" id="PF07531">
    <property type="entry name" value="TAFH"/>
    <property type="match status" value="1"/>
</dbReference>
<keyword evidence="7" id="KW-0804">Transcription</keyword>
<dbReference type="PROSITE" id="PS01360">
    <property type="entry name" value="ZF_MYND_1"/>
    <property type="match status" value="1"/>
</dbReference>
<feature type="compositionally biased region" description="Basic residues" evidence="9">
    <location>
        <begin position="310"/>
        <end position="322"/>
    </location>
</feature>
<evidence type="ECO:0000256" key="1">
    <source>
        <dbReference type="ARBA" id="ARBA00004123"/>
    </source>
</evidence>
<feature type="region of interest" description="Disordered" evidence="9">
    <location>
        <begin position="522"/>
        <end position="548"/>
    </location>
</feature>
<name>A0A7R8HC02_LEPSM</name>
<keyword evidence="4" id="KW-0863">Zinc-finger</keyword>
<dbReference type="PROSITE" id="PS51119">
    <property type="entry name" value="TAFH"/>
    <property type="match status" value="1"/>
</dbReference>
<keyword evidence="6" id="KW-0805">Transcription regulation</keyword>
<dbReference type="PANTHER" id="PTHR10379">
    <property type="entry name" value="MTG8 ETO EIGHT TWENTY ONE PROTEIN"/>
    <property type="match status" value="1"/>
</dbReference>
<keyword evidence="3" id="KW-0479">Metal-binding</keyword>
<dbReference type="InterPro" id="IPR013289">
    <property type="entry name" value="CBFA2T1/2/3"/>
</dbReference>
<dbReference type="EMBL" id="HG994586">
    <property type="protein sequence ID" value="CAF2997500.1"/>
    <property type="molecule type" value="Genomic_DNA"/>
</dbReference>
<evidence type="ECO:0000313" key="10">
    <source>
        <dbReference type="EMBL" id="CAF2997500.1"/>
    </source>
</evidence>
<feature type="region of interest" description="Disordered" evidence="9">
    <location>
        <begin position="60"/>
        <end position="127"/>
    </location>
</feature>
<feature type="compositionally biased region" description="Polar residues" evidence="9">
    <location>
        <begin position="623"/>
        <end position="632"/>
    </location>
</feature>
<dbReference type="Proteomes" id="UP000675881">
    <property type="component" value="Chromosome 7"/>
</dbReference>
<comment type="subcellular location">
    <subcellularLocation>
        <location evidence="1">Nucleus</location>
    </subcellularLocation>
</comment>
<dbReference type="SUPFAM" id="SSF158553">
    <property type="entry name" value="TAFH domain-like"/>
    <property type="match status" value="1"/>
</dbReference>
<dbReference type="SUPFAM" id="SSF144232">
    <property type="entry name" value="HIT/MYND zinc finger-like"/>
    <property type="match status" value="1"/>
</dbReference>
<dbReference type="InterPro" id="IPR037249">
    <property type="entry name" value="TAFH/NHR1_dom_sf"/>
</dbReference>
<dbReference type="InterPro" id="IPR003894">
    <property type="entry name" value="TAFH_NHR1"/>
</dbReference>
<dbReference type="PRINTS" id="PR01875">
    <property type="entry name" value="ETOFAMILY"/>
</dbReference>
<feature type="compositionally biased region" description="Low complexity" evidence="9">
    <location>
        <begin position="431"/>
        <end position="456"/>
    </location>
</feature>
<organism evidence="10 11">
    <name type="scientific">Lepeophtheirus salmonis</name>
    <name type="common">Salmon louse</name>
    <name type="synonym">Caligus salmonis</name>
    <dbReference type="NCBI Taxonomy" id="72036"/>
    <lineage>
        <taxon>Eukaryota</taxon>
        <taxon>Metazoa</taxon>
        <taxon>Ecdysozoa</taxon>
        <taxon>Arthropoda</taxon>
        <taxon>Crustacea</taxon>
        <taxon>Multicrustacea</taxon>
        <taxon>Hexanauplia</taxon>
        <taxon>Copepoda</taxon>
        <taxon>Siphonostomatoida</taxon>
        <taxon>Caligidae</taxon>
        <taxon>Lepeophtheirus</taxon>
    </lineage>
</organism>
<dbReference type="Gene3D" id="6.10.140.2220">
    <property type="match status" value="1"/>
</dbReference>
<proteinExistence type="predicted"/>
<dbReference type="GO" id="GO:0006351">
    <property type="term" value="P:DNA-templated transcription"/>
    <property type="evidence" value="ECO:0007669"/>
    <property type="project" value="InterPro"/>
</dbReference>
<dbReference type="Pfam" id="PF01753">
    <property type="entry name" value="zf-MYND"/>
    <property type="match status" value="1"/>
</dbReference>
<dbReference type="Gene3D" id="6.10.250.230">
    <property type="match status" value="1"/>
</dbReference>